<dbReference type="AlphaFoldDB" id="A0A5N6BRF1"/>
<dbReference type="GO" id="GO:0016740">
    <property type="term" value="F:transferase activity"/>
    <property type="evidence" value="ECO:0007669"/>
    <property type="project" value="UniProtKB-KW"/>
</dbReference>
<sequence>MRLRAAGRGGGMSISTVAGTPPALAEACRQAGLSADGARLLRSFANTVYHLPGERVVVRLAEAGTPGKYDRLVTSLKVTRWLHEQGFPVTLPLDVRQPLAVEGCLATFWHYEDGADDGDPVPLGLLLRWLHSLPPVPFALPTYDPFGRVRRAVRASLVLDGEEREWLLGRCAALEEAYYERVEFVLPYGLVHGDAHRGNLIRTADRILLCDWDSASAGPREIDLVPTLQGARFGLSDAQRDGFAHAYGCDIRDWPGYPVLRDIRELQTLTAVLRIGHRDAAAHAELRHRLASLRAGDDRIWHPF</sequence>
<organism evidence="2 3">
    <name type="scientific">Microbispora catharanthi</name>
    <dbReference type="NCBI Taxonomy" id="1712871"/>
    <lineage>
        <taxon>Bacteria</taxon>
        <taxon>Bacillati</taxon>
        <taxon>Actinomycetota</taxon>
        <taxon>Actinomycetes</taxon>
        <taxon>Streptosporangiales</taxon>
        <taxon>Streptosporangiaceae</taxon>
        <taxon>Microbispora</taxon>
    </lineage>
</organism>
<dbReference type="SUPFAM" id="SSF56112">
    <property type="entry name" value="Protein kinase-like (PK-like)"/>
    <property type="match status" value="1"/>
</dbReference>
<comment type="caution">
    <text evidence="2">The sequence shown here is derived from an EMBL/GenBank/DDBJ whole genome shotgun (WGS) entry which is preliminary data.</text>
</comment>
<protein>
    <submittedName>
        <fullName evidence="2">Phosphotransferase</fullName>
    </submittedName>
</protein>
<proteinExistence type="predicted"/>
<evidence type="ECO:0000259" key="1">
    <source>
        <dbReference type="Pfam" id="PF01636"/>
    </source>
</evidence>
<keyword evidence="3" id="KW-1185">Reference proteome</keyword>
<evidence type="ECO:0000313" key="2">
    <source>
        <dbReference type="EMBL" id="KAB8183017.1"/>
    </source>
</evidence>
<reference evidence="2 3" key="1">
    <citation type="submission" date="2019-10" db="EMBL/GenBank/DDBJ databases">
        <title>Nonomuraea sp. nov., isolated from Phyllanthus amarus.</title>
        <authorList>
            <person name="Klykleung N."/>
            <person name="Tanasupawat S."/>
        </authorList>
    </citation>
    <scope>NUCLEOTIDE SEQUENCE [LARGE SCALE GENOMIC DNA]</scope>
    <source>
        <strain evidence="2 3">CR1-09</strain>
    </source>
</reference>
<evidence type="ECO:0000313" key="3">
    <source>
        <dbReference type="Proteomes" id="UP000313066"/>
    </source>
</evidence>
<name>A0A5N6BRF1_9ACTN</name>
<dbReference type="InterPro" id="IPR011009">
    <property type="entry name" value="Kinase-like_dom_sf"/>
</dbReference>
<dbReference type="EMBL" id="VDMA02000011">
    <property type="protein sequence ID" value="KAB8183017.1"/>
    <property type="molecule type" value="Genomic_DNA"/>
</dbReference>
<accession>A0A5N6BRF1</accession>
<dbReference type="Gene3D" id="1.10.510.10">
    <property type="entry name" value="Transferase(Phosphotransferase) domain 1"/>
    <property type="match status" value="1"/>
</dbReference>
<dbReference type="Pfam" id="PF01636">
    <property type="entry name" value="APH"/>
    <property type="match status" value="1"/>
</dbReference>
<gene>
    <name evidence="2" type="ORF">FH610_020960</name>
</gene>
<keyword evidence="2" id="KW-0808">Transferase</keyword>
<feature type="domain" description="Aminoglycoside phosphotransferase" evidence="1">
    <location>
        <begin position="44"/>
        <end position="256"/>
    </location>
</feature>
<dbReference type="Proteomes" id="UP000313066">
    <property type="component" value="Unassembled WGS sequence"/>
</dbReference>
<dbReference type="InterPro" id="IPR002575">
    <property type="entry name" value="Aminoglycoside_PTrfase"/>
</dbReference>